<name>A0A2U3DVW3_PURLI</name>
<evidence type="ECO:0000256" key="3">
    <source>
        <dbReference type="ARBA" id="ARBA00022490"/>
    </source>
</evidence>
<dbReference type="Pfam" id="PF16561">
    <property type="entry name" value="AMPK1_CBM"/>
    <property type="match status" value="1"/>
</dbReference>
<feature type="region of interest" description="Disordered" evidence="4">
    <location>
        <begin position="578"/>
        <end position="621"/>
    </location>
</feature>
<dbReference type="Pfam" id="PF04739">
    <property type="entry name" value="AMPKBI"/>
    <property type="match status" value="1"/>
</dbReference>
<dbReference type="SMART" id="SM01010">
    <property type="entry name" value="AMPKBI"/>
    <property type="match status" value="1"/>
</dbReference>
<feature type="compositionally biased region" description="Basic and acidic residues" evidence="4">
    <location>
        <begin position="604"/>
        <end position="621"/>
    </location>
</feature>
<dbReference type="InterPro" id="IPR014756">
    <property type="entry name" value="Ig_E-set"/>
</dbReference>
<feature type="compositionally biased region" description="Low complexity" evidence="4">
    <location>
        <begin position="245"/>
        <end position="267"/>
    </location>
</feature>
<evidence type="ECO:0000256" key="1">
    <source>
        <dbReference type="ARBA" id="ARBA00004496"/>
    </source>
</evidence>
<evidence type="ECO:0000256" key="2">
    <source>
        <dbReference type="ARBA" id="ARBA00010926"/>
    </source>
</evidence>
<dbReference type="AlphaFoldDB" id="A0A2U3DVW3"/>
<feature type="region of interest" description="Disordered" evidence="4">
    <location>
        <begin position="1"/>
        <end position="93"/>
    </location>
</feature>
<dbReference type="InterPro" id="IPR006828">
    <property type="entry name" value="ASC_dom"/>
</dbReference>
<reference evidence="7" key="1">
    <citation type="submission" date="2015-05" db="EMBL/GenBank/DDBJ databases">
        <authorList>
            <person name="Wang D.B."/>
            <person name="Wang M."/>
        </authorList>
    </citation>
    <scope>NUCLEOTIDE SEQUENCE</scope>
    <source>
        <strain evidence="7">36-1</strain>
    </source>
</reference>
<evidence type="ECO:0000313" key="7">
    <source>
        <dbReference type="EMBL" id="PWI66389.1"/>
    </source>
</evidence>
<dbReference type="InterPro" id="IPR032640">
    <property type="entry name" value="AMPK1_CBM"/>
</dbReference>
<feature type="compositionally biased region" description="Polar residues" evidence="4">
    <location>
        <begin position="461"/>
        <end position="474"/>
    </location>
</feature>
<feature type="compositionally biased region" description="Low complexity" evidence="4">
    <location>
        <begin position="67"/>
        <end position="87"/>
    </location>
</feature>
<dbReference type="GO" id="GO:0007165">
    <property type="term" value="P:signal transduction"/>
    <property type="evidence" value="ECO:0007669"/>
    <property type="project" value="UniProtKB-ARBA"/>
</dbReference>
<sequence length="729" mass="77635">MEAALVSAAAGAPQRENMGCSQSVNQSTHSFIPSPPRQSIPSPETTTPQREPPRRASAIERHAESFPRAASPPAAAAPGGADDAAGGHSLTGLFRPPSSRSAWLLPVSKHHHYHHHTCFFSSTRETSSSSRDPLHCCCRCCCRRRTHARTHAYPTPPFAAAAAAALPPRRPPPICRLGSTTAPHRTAPHRTAHAPPRVTDGPHRGLEQGPGLAMGNNHSSASKEATSSSGAAAAAPQGPSDSNKASTSSTTTTSASTPTSATTSPTQPHHHHHHFGSIHRHHQDVVPGRKDARNIIPEHTTHRSVAPPEASLALAQGSTTVVNRPKSSLPGTAVSSLSGSPHSNVSATPNKPSSSSSAAAVSSGQSAADRHPPVRDEPSKPVDVPLESSSLRSAHHDPHHPSREPLPADSNLISNSSMTDMYLRGPPRLPLPIDEEVHTPGSPILAPEEGLDDVELGGSSDALTRKSSALSANTVDDDESEELRVDKTRPVVPTKLEWKRGGDKVYVTGTIFQWNRKQRLHPVEGKPGCFAATILILPGTHHVRFLVDGIMQTSPDLPTTVDFGNNLVNYIEVSPEDALPAQRSASKAGSETEGASRTSSQAKDQPRPPKGRPVEPPENYRRDIPQYLMDFDQPEDSGSYRNAVSAIEKLPTPPSLPGFLGKPILNAATLMKDDNSVLNMPNHTVLNHLATSSIKNNVLAVSATTRYHNKTGRQYVTTIMYKPTSADEG</sequence>
<feature type="compositionally biased region" description="Low complexity" evidence="4">
    <location>
        <begin position="39"/>
        <end position="49"/>
    </location>
</feature>
<dbReference type="InterPro" id="IPR013783">
    <property type="entry name" value="Ig-like_fold"/>
</dbReference>
<feature type="region of interest" description="Disordered" evidence="4">
    <location>
        <begin position="318"/>
        <end position="484"/>
    </location>
</feature>
<feature type="compositionally biased region" description="Polar residues" evidence="4">
    <location>
        <begin position="19"/>
        <end position="29"/>
    </location>
</feature>
<feature type="compositionally biased region" description="Basic residues" evidence="4">
    <location>
        <begin position="268"/>
        <end position="282"/>
    </location>
</feature>
<dbReference type="CDD" id="cd02859">
    <property type="entry name" value="E_set_AMPKbeta_like_N"/>
    <property type="match status" value="1"/>
</dbReference>
<dbReference type="EMBL" id="JAWRVI010000082">
    <property type="protein sequence ID" value="KAK4078479.1"/>
    <property type="molecule type" value="Genomic_DNA"/>
</dbReference>
<feature type="compositionally biased region" description="Polar residues" evidence="4">
    <location>
        <begin position="583"/>
        <end position="603"/>
    </location>
</feature>
<dbReference type="EMBL" id="LCWV01000025">
    <property type="protein sequence ID" value="PWI66389.1"/>
    <property type="molecule type" value="Genomic_DNA"/>
</dbReference>
<reference evidence="6" key="3">
    <citation type="submission" date="2023-11" db="EMBL/GenBank/DDBJ databases">
        <authorList>
            <person name="Beijen E."/>
            <person name="Ohm R.A."/>
        </authorList>
    </citation>
    <scope>NUCLEOTIDE SEQUENCE</scope>
    <source>
        <strain evidence="6">CBS 150709</strain>
    </source>
</reference>
<comment type="subcellular location">
    <subcellularLocation>
        <location evidence="1">Cytoplasm</location>
    </subcellularLocation>
</comment>
<comment type="caution">
    <text evidence="7">The sequence shown here is derived from an EMBL/GenBank/DDBJ whole genome shotgun (WGS) entry which is preliminary data.</text>
</comment>
<proteinExistence type="inferred from homology"/>
<feature type="compositionally biased region" description="Basic and acidic residues" evidence="4">
    <location>
        <begin position="51"/>
        <end position="65"/>
    </location>
</feature>
<feature type="compositionally biased region" description="Polar residues" evidence="4">
    <location>
        <begin position="318"/>
        <end position="352"/>
    </location>
</feature>
<comment type="similarity">
    <text evidence="2">Belongs to the 5'-AMP-activated protein kinase beta subunit family.</text>
</comment>
<keyword evidence="3" id="KW-0963">Cytoplasm</keyword>
<dbReference type="GO" id="GO:0005634">
    <property type="term" value="C:nucleus"/>
    <property type="evidence" value="ECO:0007669"/>
    <property type="project" value="TreeGrafter"/>
</dbReference>
<accession>A0A2U3DVW3</accession>
<feature type="compositionally biased region" description="Basic and acidic residues" evidence="4">
    <location>
        <begin position="368"/>
        <end position="380"/>
    </location>
</feature>
<keyword evidence="9" id="KW-1185">Reference proteome</keyword>
<organism evidence="7 8">
    <name type="scientific">Purpureocillium lilacinum</name>
    <name type="common">Paecilomyces lilacinus</name>
    <dbReference type="NCBI Taxonomy" id="33203"/>
    <lineage>
        <taxon>Eukaryota</taxon>
        <taxon>Fungi</taxon>
        <taxon>Dikarya</taxon>
        <taxon>Ascomycota</taxon>
        <taxon>Pezizomycotina</taxon>
        <taxon>Sordariomycetes</taxon>
        <taxon>Hypocreomycetidae</taxon>
        <taxon>Hypocreales</taxon>
        <taxon>Ophiocordycipitaceae</taxon>
        <taxon>Purpureocillium</taxon>
    </lineage>
</organism>
<evidence type="ECO:0000259" key="5">
    <source>
        <dbReference type="SMART" id="SM01010"/>
    </source>
</evidence>
<evidence type="ECO:0000256" key="4">
    <source>
        <dbReference type="SAM" id="MobiDB-lite"/>
    </source>
</evidence>
<dbReference type="PANTHER" id="PTHR10343">
    <property type="entry name" value="5'-AMP-ACTIVATED PROTEIN KINASE , BETA SUBUNIT"/>
    <property type="match status" value="1"/>
</dbReference>
<gene>
    <name evidence="7" type="ORF">PCL_05087</name>
    <name evidence="6" type="ORF">Purlil1_11932</name>
</gene>
<dbReference type="SUPFAM" id="SSF160219">
    <property type="entry name" value="AMPKBI-like"/>
    <property type="match status" value="1"/>
</dbReference>
<dbReference type="FunFam" id="2.60.40.10:FF:000562">
    <property type="entry name" value="Snf1 kinase complex beta-subunit Gal83"/>
    <property type="match status" value="1"/>
</dbReference>
<evidence type="ECO:0000313" key="6">
    <source>
        <dbReference type="EMBL" id="KAK4078479.1"/>
    </source>
</evidence>
<evidence type="ECO:0000313" key="9">
    <source>
        <dbReference type="Proteomes" id="UP001287286"/>
    </source>
</evidence>
<dbReference type="GO" id="GO:0019901">
    <property type="term" value="F:protein kinase binding"/>
    <property type="evidence" value="ECO:0007669"/>
    <property type="project" value="TreeGrafter"/>
</dbReference>
<evidence type="ECO:0000313" key="8">
    <source>
        <dbReference type="Proteomes" id="UP000245956"/>
    </source>
</evidence>
<feature type="region of interest" description="Disordered" evidence="4">
    <location>
        <begin position="169"/>
        <end position="286"/>
    </location>
</feature>
<dbReference type="Proteomes" id="UP000245956">
    <property type="component" value="Unassembled WGS sequence"/>
</dbReference>
<dbReference type="GO" id="GO:0031588">
    <property type="term" value="C:nucleotide-activated protein kinase complex"/>
    <property type="evidence" value="ECO:0007669"/>
    <property type="project" value="TreeGrafter"/>
</dbReference>
<feature type="compositionally biased region" description="Basic and acidic residues" evidence="4">
    <location>
        <begin position="394"/>
        <end position="403"/>
    </location>
</feature>
<dbReference type="Gene3D" id="2.60.40.10">
    <property type="entry name" value="Immunoglobulins"/>
    <property type="match status" value="1"/>
</dbReference>
<dbReference type="Gene3D" id="6.20.250.60">
    <property type="match status" value="1"/>
</dbReference>
<feature type="domain" description="Association with the SNF1 complex (ASC)" evidence="5">
    <location>
        <begin position="613"/>
        <end position="724"/>
    </location>
</feature>
<feature type="compositionally biased region" description="Low complexity" evidence="4">
    <location>
        <begin position="353"/>
        <end position="367"/>
    </location>
</feature>
<dbReference type="Proteomes" id="UP001287286">
    <property type="component" value="Unassembled WGS sequence"/>
</dbReference>
<dbReference type="PANTHER" id="PTHR10343:SF84">
    <property type="entry name" value="5'-AMP-ACTIVATED PROTEIN KINASE SUBUNIT BETA-1"/>
    <property type="match status" value="1"/>
</dbReference>
<reference evidence="7 8" key="2">
    <citation type="journal article" date="2016" name="Front. Microbiol.">
        <title>Genome and transcriptome sequences reveal the specific parasitism of the nematophagous Purpureocillium lilacinum 36-1.</title>
        <authorList>
            <person name="Xie J."/>
            <person name="Li S."/>
            <person name="Mo C."/>
            <person name="Xiao X."/>
            <person name="Peng D."/>
            <person name="Wang G."/>
            <person name="Xiao Y."/>
        </authorList>
    </citation>
    <scope>NUCLEOTIDE SEQUENCE [LARGE SCALE GENOMIC DNA]</scope>
    <source>
        <strain evidence="7 8">36-1</strain>
    </source>
</reference>
<dbReference type="SUPFAM" id="SSF81296">
    <property type="entry name" value="E set domains"/>
    <property type="match status" value="1"/>
</dbReference>
<protein>
    <recommendedName>
        <fullName evidence="5">Association with the SNF1 complex (ASC) domain-containing protein</fullName>
    </recommendedName>
</protein>
<dbReference type="InterPro" id="IPR050827">
    <property type="entry name" value="CRP1_MDG1_kinase"/>
</dbReference>
<feature type="compositionally biased region" description="Low complexity" evidence="4">
    <location>
        <begin position="219"/>
        <end position="235"/>
    </location>
</feature>
<reference evidence="6 9" key="4">
    <citation type="journal article" date="2024" name="Microbiol. Resour. Announc.">
        <title>Genome annotations for the ascomycete fungi Trichoderma harzianum, Trichoderma aggressivum, and Purpureocillium lilacinum.</title>
        <authorList>
            <person name="Beijen E.P.W."/>
            <person name="Ohm R.A."/>
        </authorList>
    </citation>
    <scope>NUCLEOTIDE SEQUENCE [LARGE SCALE GENOMIC DNA]</scope>
    <source>
        <strain evidence="6 9">CBS 150709</strain>
    </source>
</reference>
<dbReference type="InterPro" id="IPR037256">
    <property type="entry name" value="ASC_dom_sf"/>
</dbReference>
<dbReference type="GO" id="GO:0005737">
    <property type="term" value="C:cytoplasm"/>
    <property type="evidence" value="ECO:0007669"/>
    <property type="project" value="UniProtKB-SubCell"/>
</dbReference>